<dbReference type="GO" id="GO:0005886">
    <property type="term" value="C:plasma membrane"/>
    <property type="evidence" value="ECO:0007669"/>
    <property type="project" value="TreeGrafter"/>
</dbReference>
<keyword evidence="7 11" id="KW-0808">Transferase</keyword>
<feature type="transmembrane region" description="Helical" evidence="12">
    <location>
        <begin position="186"/>
        <end position="206"/>
    </location>
</feature>
<evidence type="ECO:0000256" key="9">
    <source>
        <dbReference type="ARBA" id="ARBA00022989"/>
    </source>
</evidence>
<evidence type="ECO:0000256" key="6">
    <source>
        <dbReference type="ARBA" id="ARBA00012487"/>
    </source>
</evidence>
<dbReference type="PROSITE" id="PS01315">
    <property type="entry name" value="CDS"/>
    <property type="match status" value="1"/>
</dbReference>
<dbReference type="GO" id="GO:0016024">
    <property type="term" value="P:CDP-diacylglycerol biosynthetic process"/>
    <property type="evidence" value="ECO:0007669"/>
    <property type="project" value="UniProtKB-UniPathway"/>
</dbReference>
<reference evidence="13 14" key="1">
    <citation type="submission" date="2020-06" db="EMBL/GenBank/DDBJ databases">
        <title>Genomic analysis of Salicibibacter sp. NKC5-3.</title>
        <authorList>
            <person name="Oh Y.J."/>
        </authorList>
    </citation>
    <scope>NUCLEOTIDE SEQUENCE [LARGE SCALE GENOMIC DNA]</scope>
    <source>
        <strain evidence="13 14">NKC5-3</strain>
    </source>
</reference>
<feature type="transmembrane region" description="Helical" evidence="12">
    <location>
        <begin position="226"/>
        <end position="243"/>
    </location>
</feature>
<evidence type="ECO:0000256" key="12">
    <source>
        <dbReference type="SAM" id="Phobius"/>
    </source>
</evidence>
<comment type="pathway">
    <text evidence="3 11">Phospholipid metabolism; CDP-diacylglycerol biosynthesis; CDP-diacylglycerol from sn-glycerol 3-phosphate: step 3/3.</text>
</comment>
<feature type="transmembrane region" description="Helical" evidence="12">
    <location>
        <begin position="154"/>
        <end position="174"/>
    </location>
</feature>
<evidence type="ECO:0000256" key="5">
    <source>
        <dbReference type="ARBA" id="ARBA00010185"/>
    </source>
</evidence>
<evidence type="ECO:0000256" key="2">
    <source>
        <dbReference type="ARBA" id="ARBA00004141"/>
    </source>
</evidence>
<evidence type="ECO:0000256" key="7">
    <source>
        <dbReference type="ARBA" id="ARBA00022679"/>
    </source>
</evidence>
<evidence type="ECO:0000256" key="3">
    <source>
        <dbReference type="ARBA" id="ARBA00005119"/>
    </source>
</evidence>
<evidence type="ECO:0000256" key="4">
    <source>
        <dbReference type="ARBA" id="ARBA00005189"/>
    </source>
</evidence>
<dbReference type="GO" id="GO:0004605">
    <property type="term" value="F:phosphatidate cytidylyltransferase activity"/>
    <property type="evidence" value="ECO:0007669"/>
    <property type="project" value="UniProtKB-EC"/>
</dbReference>
<protein>
    <recommendedName>
        <fullName evidence="6 11">Phosphatidate cytidylyltransferase</fullName>
        <ecNumber evidence="6 11">2.7.7.41</ecNumber>
    </recommendedName>
</protein>
<dbReference type="Pfam" id="PF01148">
    <property type="entry name" value="CTP_transf_1"/>
    <property type="match status" value="1"/>
</dbReference>
<name>A0A7T6Z7K0_9BACI</name>
<feature type="transmembrane region" description="Helical" evidence="12">
    <location>
        <begin position="249"/>
        <end position="267"/>
    </location>
</feature>
<dbReference type="PANTHER" id="PTHR43535:SF1">
    <property type="entry name" value="PHOSPHATIDATE CYTIDYLYLTRANSFERASE"/>
    <property type="match status" value="1"/>
</dbReference>
<comment type="pathway">
    <text evidence="4">Lipid metabolism.</text>
</comment>
<evidence type="ECO:0000256" key="1">
    <source>
        <dbReference type="ARBA" id="ARBA00001698"/>
    </source>
</evidence>
<dbReference type="Proteomes" id="UP000595823">
    <property type="component" value="Chromosome"/>
</dbReference>
<keyword evidence="8 11" id="KW-0812">Transmembrane</keyword>
<proteinExistence type="inferred from homology"/>
<gene>
    <name evidence="13" type="ORF">HUG15_11470</name>
</gene>
<dbReference type="EC" id="2.7.7.41" evidence="6 11"/>
<dbReference type="KEGG" id="scia:HUG15_11470"/>
<evidence type="ECO:0000256" key="10">
    <source>
        <dbReference type="ARBA" id="ARBA00023136"/>
    </source>
</evidence>
<dbReference type="GO" id="GO:0009273">
    <property type="term" value="P:peptidoglycan-based cell wall biogenesis"/>
    <property type="evidence" value="ECO:0007669"/>
    <property type="project" value="TreeGrafter"/>
</dbReference>
<comment type="catalytic activity">
    <reaction evidence="1 11">
        <text>a 1,2-diacyl-sn-glycero-3-phosphate + CTP + H(+) = a CDP-1,2-diacyl-sn-glycerol + diphosphate</text>
        <dbReference type="Rhea" id="RHEA:16229"/>
        <dbReference type="ChEBI" id="CHEBI:15378"/>
        <dbReference type="ChEBI" id="CHEBI:33019"/>
        <dbReference type="ChEBI" id="CHEBI:37563"/>
        <dbReference type="ChEBI" id="CHEBI:58332"/>
        <dbReference type="ChEBI" id="CHEBI:58608"/>
        <dbReference type="EC" id="2.7.7.41"/>
    </reaction>
</comment>
<feature type="transmembrane region" description="Helical" evidence="12">
    <location>
        <begin position="100"/>
        <end position="117"/>
    </location>
</feature>
<keyword evidence="14" id="KW-1185">Reference proteome</keyword>
<evidence type="ECO:0000256" key="11">
    <source>
        <dbReference type="RuleBase" id="RU003938"/>
    </source>
</evidence>
<evidence type="ECO:0000313" key="13">
    <source>
        <dbReference type="EMBL" id="QQK78292.1"/>
    </source>
</evidence>
<comment type="subcellular location">
    <subcellularLocation>
        <location evidence="2">Membrane</location>
        <topology evidence="2">Multi-pass membrane protein</topology>
    </subcellularLocation>
</comment>
<keyword evidence="9 12" id="KW-1133">Transmembrane helix</keyword>
<feature type="transmembrane region" description="Helical" evidence="12">
    <location>
        <begin position="14"/>
        <end position="35"/>
    </location>
</feature>
<dbReference type="AlphaFoldDB" id="A0A7T6Z7K0"/>
<organism evidence="13 14">
    <name type="scientific">Salicibibacter cibarius</name>
    <dbReference type="NCBI Taxonomy" id="2743000"/>
    <lineage>
        <taxon>Bacteria</taxon>
        <taxon>Bacillati</taxon>
        <taxon>Bacillota</taxon>
        <taxon>Bacilli</taxon>
        <taxon>Bacillales</taxon>
        <taxon>Bacillaceae</taxon>
        <taxon>Salicibibacter</taxon>
    </lineage>
</organism>
<dbReference type="UniPathway" id="UPA00557">
    <property type="reaction ID" value="UER00614"/>
</dbReference>
<feature type="transmembrane region" description="Helical" evidence="12">
    <location>
        <begin position="123"/>
        <end position="142"/>
    </location>
</feature>
<evidence type="ECO:0000313" key="14">
    <source>
        <dbReference type="Proteomes" id="UP000595823"/>
    </source>
</evidence>
<sequence>METILDMNVWANPLVQVLLGIFVLLIIASIVNHLLKRSRPDKNFSEIGNRIRSWWFMAIVFSIATLIHENISLVFFAFLTYLALKEYFSMIPTRRADRRVLFFAYLSIPIQFLWIYMEWYGMFIIFIPIYMFLFLPIVMVLIGQTKGFLKSIGAIHWGIMLMVFGLSHLAYFLALPEAMNPLAGGAGFIIYLVILTQLNDVSQFLFGKMLGKRKIVPAVSPNKTWAGFLGGVGSTVLLALLLAPLLTPFTWVAAIGSGVLISVFGFIGDVNVSALKRDIGVKDSGKALPGHGGILDRIDSLTYTAPLFFHFTNFFY</sequence>
<dbReference type="EMBL" id="CP054705">
    <property type="protein sequence ID" value="QQK78292.1"/>
    <property type="molecule type" value="Genomic_DNA"/>
</dbReference>
<keyword evidence="11 13" id="KW-0548">Nucleotidyltransferase</keyword>
<accession>A0A7T6Z7K0</accession>
<keyword evidence="10 12" id="KW-0472">Membrane</keyword>
<dbReference type="InterPro" id="IPR000374">
    <property type="entry name" value="PC_trans"/>
</dbReference>
<dbReference type="PANTHER" id="PTHR43535">
    <property type="entry name" value="PHOSPHATIDATE CYTIDYLYLTRANSFERASE"/>
    <property type="match status" value="1"/>
</dbReference>
<comment type="similarity">
    <text evidence="5 11">Belongs to the CDS family.</text>
</comment>
<evidence type="ECO:0000256" key="8">
    <source>
        <dbReference type="ARBA" id="ARBA00022692"/>
    </source>
</evidence>